<dbReference type="SUPFAM" id="SSF55874">
    <property type="entry name" value="ATPase domain of HSP90 chaperone/DNA topoisomerase II/histidine kinase"/>
    <property type="match status" value="1"/>
</dbReference>
<keyword evidence="12" id="KW-1185">Reference proteome</keyword>
<dbReference type="CDD" id="cd16917">
    <property type="entry name" value="HATPase_UhpB-NarQ-NarX-like"/>
    <property type="match status" value="1"/>
</dbReference>
<dbReference type="PANTHER" id="PTHR24421:SF10">
    <property type="entry name" value="NITRATE_NITRITE SENSOR PROTEIN NARQ"/>
    <property type="match status" value="1"/>
</dbReference>
<dbReference type="PROSITE" id="PS51257">
    <property type="entry name" value="PROKAR_LIPOPROTEIN"/>
    <property type="match status" value="1"/>
</dbReference>
<protein>
    <recommendedName>
        <fullName evidence="2">histidine kinase</fullName>
        <ecNumber evidence="2">2.7.13.3</ecNumber>
    </recommendedName>
</protein>
<gene>
    <name evidence="11" type="ORF">GJU39_18880</name>
</gene>
<evidence type="ECO:0000256" key="7">
    <source>
        <dbReference type="ARBA" id="ARBA00022840"/>
    </source>
</evidence>
<dbReference type="Pfam" id="PF02518">
    <property type="entry name" value="HATPase_c"/>
    <property type="match status" value="1"/>
</dbReference>
<dbReference type="InterPro" id="IPR011712">
    <property type="entry name" value="Sig_transdc_His_kin_sub3_dim/P"/>
</dbReference>
<keyword evidence="8" id="KW-0902">Two-component regulatory system</keyword>
<dbReference type="EMBL" id="WKKH01000041">
    <property type="protein sequence ID" value="MRX78148.1"/>
    <property type="molecule type" value="Genomic_DNA"/>
</dbReference>
<organism evidence="11 12">
    <name type="scientific">Pedobacter petrophilus</name>
    <dbReference type="NCBI Taxonomy" id="1908241"/>
    <lineage>
        <taxon>Bacteria</taxon>
        <taxon>Pseudomonadati</taxon>
        <taxon>Bacteroidota</taxon>
        <taxon>Sphingobacteriia</taxon>
        <taxon>Sphingobacteriales</taxon>
        <taxon>Sphingobacteriaceae</taxon>
        <taxon>Pedobacter</taxon>
    </lineage>
</organism>
<evidence type="ECO:0000313" key="11">
    <source>
        <dbReference type="EMBL" id="MRX78148.1"/>
    </source>
</evidence>
<dbReference type="GO" id="GO:0005524">
    <property type="term" value="F:ATP binding"/>
    <property type="evidence" value="ECO:0007669"/>
    <property type="project" value="UniProtKB-KW"/>
</dbReference>
<evidence type="ECO:0000256" key="6">
    <source>
        <dbReference type="ARBA" id="ARBA00022777"/>
    </source>
</evidence>
<dbReference type="SUPFAM" id="SSF48452">
    <property type="entry name" value="TPR-like"/>
    <property type="match status" value="1"/>
</dbReference>
<keyword evidence="9" id="KW-0812">Transmembrane</keyword>
<evidence type="ECO:0000256" key="8">
    <source>
        <dbReference type="ARBA" id="ARBA00023012"/>
    </source>
</evidence>
<proteinExistence type="predicted"/>
<dbReference type="OrthoDB" id="9809670at2"/>
<dbReference type="Gene3D" id="1.25.40.10">
    <property type="entry name" value="Tetratricopeptide repeat domain"/>
    <property type="match status" value="2"/>
</dbReference>
<dbReference type="Gene3D" id="1.20.5.1930">
    <property type="match status" value="1"/>
</dbReference>
<feature type="transmembrane region" description="Helical" evidence="9">
    <location>
        <begin position="7"/>
        <end position="26"/>
    </location>
</feature>
<keyword evidence="5" id="KW-0547">Nucleotide-binding</keyword>
<evidence type="ECO:0000256" key="1">
    <source>
        <dbReference type="ARBA" id="ARBA00000085"/>
    </source>
</evidence>
<evidence type="ECO:0000313" key="12">
    <source>
        <dbReference type="Proteomes" id="UP000487757"/>
    </source>
</evidence>
<comment type="catalytic activity">
    <reaction evidence="1">
        <text>ATP + protein L-histidine = ADP + protein N-phospho-L-histidine.</text>
        <dbReference type="EC" id="2.7.13.3"/>
    </reaction>
</comment>
<evidence type="ECO:0000256" key="9">
    <source>
        <dbReference type="SAM" id="Phobius"/>
    </source>
</evidence>
<keyword evidence="4" id="KW-0808">Transferase</keyword>
<evidence type="ECO:0000256" key="5">
    <source>
        <dbReference type="ARBA" id="ARBA00022741"/>
    </source>
</evidence>
<dbReference type="Pfam" id="PF07730">
    <property type="entry name" value="HisKA_3"/>
    <property type="match status" value="1"/>
</dbReference>
<dbReference type="GO" id="GO:0016020">
    <property type="term" value="C:membrane"/>
    <property type="evidence" value="ECO:0007669"/>
    <property type="project" value="InterPro"/>
</dbReference>
<sequence>MRLCEKYFCNRGLSGIYLLFCAMVLLCGCRQDQSSGNVAFYKRSVSVLLKPLINAAINKAKGDPVAAIPLYEKALAVAKLHKDDVAQVKSYRMLVFYYSIYKNDFTHAIALSDASILLAKKINDPNTYSDLYASRAIAYSVAGKLNEAADASTTALQYLQRDKAPDSLKNFPLYNNLAVLHTQLGNYKLAVENANKFLNHYTPLKDTSRMIGAYQTMSNAYYQANDTVNFRITARKAQALQRDYADKTKEYIVNSLMVAMYKSTKNYDSAKVISEQMLKSDTNRNTPRHFETLTQMMEIADHANDTAYAANILKQGIPMQQLFDENLLPLSLRKNVFDGYYNILKMTGNKELAQVCLAHAYRLAGELRKQEINKDLEKYEIARKKVMQENVLLSKDLQLTRKSNTITILIMSAGLLALAGTGFLMSYRRKIQIEKNRFELLEKEQQWTQSKAVLEMQLVERTRIAQELHDDLGASLTSIVLSTELLKRKHPQLDAREISIIADNSTQLVDQMNQIVWTLNNNNDTLQSLLAYTRKFATGFMNDAGIHFTMHLPQPIAEHILDGSVRRNLFLTVKEALHNIVKHAQATAVTLKVTITETNQLILHLADNGKGMTDQKEEIVLGNGLRNMNANMQTIGGTIIWVNNPGGGTGITVTYLLKT</sequence>
<dbReference type="Proteomes" id="UP000487757">
    <property type="component" value="Unassembled WGS sequence"/>
</dbReference>
<keyword evidence="9" id="KW-1133">Transmembrane helix</keyword>
<accession>A0A7K0G2X0</accession>
<keyword evidence="6" id="KW-0418">Kinase</keyword>
<dbReference type="GO" id="GO:0046983">
    <property type="term" value="F:protein dimerization activity"/>
    <property type="evidence" value="ECO:0007669"/>
    <property type="project" value="InterPro"/>
</dbReference>
<evidence type="ECO:0000259" key="10">
    <source>
        <dbReference type="PROSITE" id="PS50109"/>
    </source>
</evidence>
<evidence type="ECO:0000256" key="2">
    <source>
        <dbReference type="ARBA" id="ARBA00012438"/>
    </source>
</evidence>
<dbReference type="InterPro" id="IPR003594">
    <property type="entry name" value="HATPase_dom"/>
</dbReference>
<keyword evidence="3" id="KW-0597">Phosphoprotein</keyword>
<evidence type="ECO:0000256" key="3">
    <source>
        <dbReference type="ARBA" id="ARBA00022553"/>
    </source>
</evidence>
<comment type="caution">
    <text evidence="11">The sequence shown here is derived from an EMBL/GenBank/DDBJ whole genome shotgun (WGS) entry which is preliminary data.</text>
</comment>
<keyword evidence="7" id="KW-0067">ATP-binding</keyword>
<dbReference type="PANTHER" id="PTHR24421">
    <property type="entry name" value="NITRATE/NITRITE SENSOR PROTEIN NARX-RELATED"/>
    <property type="match status" value="1"/>
</dbReference>
<feature type="domain" description="Histidine kinase" evidence="10">
    <location>
        <begin position="467"/>
        <end position="659"/>
    </location>
</feature>
<feature type="transmembrane region" description="Helical" evidence="9">
    <location>
        <begin position="406"/>
        <end position="427"/>
    </location>
</feature>
<evidence type="ECO:0000256" key="4">
    <source>
        <dbReference type="ARBA" id="ARBA00022679"/>
    </source>
</evidence>
<name>A0A7K0G2X0_9SPHI</name>
<reference evidence="11 12" key="1">
    <citation type="submission" date="2019-11" db="EMBL/GenBank/DDBJ databases">
        <title>Pedobacter petrophilus genome.</title>
        <authorList>
            <person name="Feldbauer M.J."/>
            <person name="Newman J.D."/>
        </authorList>
    </citation>
    <scope>NUCLEOTIDE SEQUENCE [LARGE SCALE GENOMIC DNA]</scope>
    <source>
        <strain evidence="11 12">LMG 29686</strain>
    </source>
</reference>
<dbReference type="InterPro" id="IPR050482">
    <property type="entry name" value="Sensor_HK_TwoCompSys"/>
</dbReference>
<keyword evidence="9" id="KW-0472">Membrane</keyword>
<dbReference type="InterPro" id="IPR036890">
    <property type="entry name" value="HATPase_C_sf"/>
</dbReference>
<dbReference type="InterPro" id="IPR005467">
    <property type="entry name" value="His_kinase_dom"/>
</dbReference>
<dbReference type="EC" id="2.7.13.3" evidence="2"/>
<dbReference type="PROSITE" id="PS50109">
    <property type="entry name" value="HIS_KIN"/>
    <property type="match status" value="1"/>
</dbReference>
<dbReference type="GO" id="GO:0000155">
    <property type="term" value="F:phosphorelay sensor kinase activity"/>
    <property type="evidence" value="ECO:0007669"/>
    <property type="project" value="InterPro"/>
</dbReference>
<dbReference type="AlphaFoldDB" id="A0A7K0G2X0"/>
<dbReference type="InterPro" id="IPR011990">
    <property type="entry name" value="TPR-like_helical_dom_sf"/>
</dbReference>
<dbReference type="Gene3D" id="3.30.565.10">
    <property type="entry name" value="Histidine kinase-like ATPase, C-terminal domain"/>
    <property type="match status" value="1"/>
</dbReference>